<dbReference type="OrthoDB" id="581708at2759"/>
<dbReference type="SUPFAM" id="SSF81383">
    <property type="entry name" value="F-box domain"/>
    <property type="match status" value="1"/>
</dbReference>
<dbReference type="SMART" id="SM00256">
    <property type="entry name" value="FBOX"/>
    <property type="match status" value="1"/>
</dbReference>
<dbReference type="Gramene" id="TraesROB_scaffold_050912_01G000100.1">
    <property type="protein sequence ID" value="TraesROB_scaffold_050912_01G000100.1"/>
    <property type="gene ID" value="TraesROB_scaffold_050912_01G000100"/>
</dbReference>
<dbReference type="Gene3D" id="1.20.1280.50">
    <property type="match status" value="1"/>
</dbReference>
<dbReference type="Gramene" id="TraesRN7D0101140700.1">
    <property type="protein sequence ID" value="TraesRN7D0101140700.1"/>
    <property type="gene ID" value="TraesRN7D0101140700"/>
</dbReference>
<dbReference type="Gramene" id="TraesJAG7D03G04448470.1">
    <property type="protein sequence ID" value="TraesJAG7D03G04448470.1.CDS1"/>
    <property type="gene ID" value="TraesJAG7D03G04448470"/>
</dbReference>
<dbReference type="Gramene" id="TraesWEE_scaffold_097355_01G000100.1">
    <property type="protein sequence ID" value="TraesWEE_scaffold_097355_01G000100.1"/>
    <property type="gene ID" value="TraesWEE_scaffold_097355_01G000100"/>
</dbReference>
<keyword evidence="3" id="KW-1185">Reference proteome</keyword>
<dbReference type="Gramene" id="TraesNOR7D03G04514580.1">
    <property type="protein sequence ID" value="TraesNOR7D03G04514580.1.CDS1"/>
    <property type="gene ID" value="TraesNOR7D03G04514580"/>
</dbReference>
<dbReference type="Gramene" id="TraesSYM7D03G04519580.1">
    <property type="protein sequence ID" value="TraesSYM7D03G04519580.1.CDS1"/>
    <property type="gene ID" value="TraesSYM7D03G04519580"/>
</dbReference>
<dbReference type="Gramene" id="TraesARI7D03G04542300.1">
    <property type="protein sequence ID" value="TraesARI7D03G04542300.1.CDS1"/>
    <property type="gene ID" value="TraesARI7D03G04542300"/>
</dbReference>
<evidence type="ECO:0000259" key="1">
    <source>
        <dbReference type="SMART" id="SM00256"/>
    </source>
</evidence>
<dbReference type="Gramene" id="TraesMAC7D03G04457330.1">
    <property type="protein sequence ID" value="TraesMAC7D03G04457330.1.CDS1"/>
    <property type="gene ID" value="TraesMAC7D03G04457330"/>
</dbReference>
<dbReference type="Gramene" id="TraesLDMUn03G04554210.1">
    <property type="protein sequence ID" value="TraesLDMUn03G04554210.1.CDS1"/>
    <property type="gene ID" value="TraesLDMUn03G04554210"/>
</dbReference>
<organism evidence="2">
    <name type="scientific">Triticum aestivum</name>
    <name type="common">Wheat</name>
    <dbReference type="NCBI Taxonomy" id="4565"/>
    <lineage>
        <taxon>Eukaryota</taxon>
        <taxon>Viridiplantae</taxon>
        <taxon>Streptophyta</taxon>
        <taxon>Embryophyta</taxon>
        <taxon>Tracheophyta</taxon>
        <taxon>Spermatophyta</taxon>
        <taxon>Magnoliopsida</taxon>
        <taxon>Liliopsida</taxon>
        <taxon>Poales</taxon>
        <taxon>Poaceae</taxon>
        <taxon>BOP clade</taxon>
        <taxon>Pooideae</taxon>
        <taxon>Triticodae</taxon>
        <taxon>Triticeae</taxon>
        <taxon>Triticinae</taxon>
        <taxon>Triticum</taxon>
    </lineage>
</organism>
<dbReference type="InterPro" id="IPR036047">
    <property type="entry name" value="F-box-like_dom_sf"/>
</dbReference>
<accession>A0A3B6TQL2</accession>
<dbReference type="Gramene" id="TraesCAD_scaffold_058526_01G000200.1">
    <property type="protein sequence ID" value="TraesCAD_scaffold_058526_01G000200.1"/>
    <property type="gene ID" value="TraesCAD_scaffold_058526_01G000200"/>
</dbReference>
<dbReference type="Gramene" id="TraesCLE_scaffold_096717_01G000100.1">
    <property type="protein sequence ID" value="TraesCLE_scaffold_096717_01G000100.1"/>
    <property type="gene ID" value="TraesCLE_scaffold_096717_01G000100"/>
</dbReference>
<dbReference type="AlphaFoldDB" id="A0A3B6TQL2"/>
<dbReference type="Gramene" id="TraesCS7D03G1111300.1">
    <property type="protein sequence ID" value="TraesCS7D03G1111300.1.CDS1"/>
    <property type="gene ID" value="TraesCS7D03G1111300"/>
</dbReference>
<dbReference type="Gramene" id="TraesCS7D02G468300.1">
    <property type="protein sequence ID" value="TraesCS7D02G468300.1.cds1"/>
    <property type="gene ID" value="TraesCS7D02G468300"/>
</dbReference>
<protein>
    <recommendedName>
        <fullName evidence="1">F-box domain-containing protein</fullName>
    </recommendedName>
</protein>
<dbReference type="OMA" id="NCPPIDT"/>
<dbReference type="STRING" id="4565.A0A3B6TQL2"/>
<dbReference type="Proteomes" id="UP000019116">
    <property type="component" value="Chromosome 7D"/>
</dbReference>
<proteinExistence type="predicted"/>
<dbReference type="Gramene" id="TraesLAC7D03G04412660.1">
    <property type="protein sequence ID" value="TraesLAC7D03G04412660.1.CDS1"/>
    <property type="gene ID" value="TraesLAC7D03G04412660"/>
</dbReference>
<dbReference type="InterPro" id="IPR055290">
    <property type="entry name" value="At3g26010-like"/>
</dbReference>
<feature type="domain" description="F-box" evidence="1">
    <location>
        <begin position="6"/>
        <end position="46"/>
    </location>
</feature>
<reference evidence="2" key="2">
    <citation type="submission" date="2018-10" db="UniProtKB">
        <authorList>
            <consortium name="EnsemblPlants"/>
        </authorList>
    </citation>
    <scope>IDENTIFICATION</scope>
</reference>
<dbReference type="EnsemblPlants" id="TraesCS7D02G468300.1">
    <property type="protein sequence ID" value="TraesCS7D02G468300.1.cds1"/>
    <property type="gene ID" value="TraesCS7D02G468300"/>
</dbReference>
<name>A0A3B6TQL2_WHEAT</name>
<dbReference type="Pfam" id="PF00646">
    <property type="entry name" value="F-box"/>
    <property type="match status" value="1"/>
</dbReference>
<reference evidence="2" key="1">
    <citation type="submission" date="2018-08" db="EMBL/GenBank/DDBJ databases">
        <authorList>
            <person name="Rossello M."/>
        </authorList>
    </citation>
    <scope>NUCLEOTIDE SEQUENCE [LARGE SCALE GENOMIC DNA]</scope>
    <source>
        <strain evidence="2">cv. Chinese Spring</strain>
    </source>
</reference>
<evidence type="ECO:0000313" key="3">
    <source>
        <dbReference type="Proteomes" id="UP000019116"/>
    </source>
</evidence>
<dbReference type="InterPro" id="IPR001810">
    <property type="entry name" value="F-box_dom"/>
</dbReference>
<evidence type="ECO:0000313" key="2">
    <source>
        <dbReference type="EnsemblPlants" id="TraesCS7D02G468300.1.cds1"/>
    </source>
</evidence>
<dbReference type="PANTHER" id="PTHR35546">
    <property type="entry name" value="F-BOX PROTEIN INTERACTION DOMAIN PROTEIN-RELATED"/>
    <property type="match status" value="1"/>
</dbReference>
<dbReference type="Gramene" id="TraesJUL7D03G04509930.1">
    <property type="protein sequence ID" value="TraesJUL7D03G04509930.1.CDS1"/>
    <property type="gene ID" value="TraesJUL7D03G04509930"/>
</dbReference>
<sequence length="239" mass="27413">MAAERLADDLLIEILSRIPVRSVCRLKCVFKDWLSLIDHPDHRRKLPQTLAGFFYTRSDNPEFPLETEVRFTSVLGKNCPPIDTLFAFLPSHRRIDLLDCCNGLLLSRWYAVSAPGDEFCYIVCHPAMKEWVSLPDRSHENKVGIERLGFDLTVSSHFYVFVLLEDVNFNDDLAEVEVYSPETRRWIYKEIDYPAGSTILLSLPFFGQSTAVQKVTLFYRCGGHGGGNIDELPYPRSFE</sequence>
<dbReference type="PANTHER" id="PTHR35546:SF110">
    <property type="entry name" value="F-BOX DOMAIN-CONTAINING PROTEIN"/>
    <property type="match status" value="1"/>
</dbReference>